<evidence type="ECO:0000256" key="4">
    <source>
        <dbReference type="ARBA" id="ARBA00022989"/>
    </source>
</evidence>
<feature type="transmembrane region" description="Helical" evidence="6">
    <location>
        <begin position="200"/>
        <end position="222"/>
    </location>
</feature>
<dbReference type="Pfam" id="PF03631">
    <property type="entry name" value="Virul_fac_BrkB"/>
    <property type="match status" value="1"/>
</dbReference>
<name>A0ABX7Q0G1_9BACT</name>
<dbReference type="PANTHER" id="PTHR30213:SF0">
    <property type="entry name" value="UPF0761 MEMBRANE PROTEIN YIHY"/>
    <property type="match status" value="1"/>
</dbReference>
<reference evidence="7 8" key="1">
    <citation type="submission" date="2021-03" db="EMBL/GenBank/DDBJ databases">
        <title>Geobacter metallireducens gen. nov. sp. nov., a microorganism capable of coupling the complete oxidation of organic compounds to the reduction of iron and other metals.</title>
        <authorList>
            <person name="Li Y."/>
        </authorList>
    </citation>
    <scope>NUCLEOTIDE SEQUENCE [LARGE SCALE GENOMIC DNA]</scope>
    <source>
        <strain evidence="7 8">Jerry-YX</strain>
    </source>
</reference>
<accession>A0ABX7Q0G1</accession>
<evidence type="ECO:0000313" key="7">
    <source>
        <dbReference type="EMBL" id="QSV44431.1"/>
    </source>
</evidence>
<dbReference type="Gene3D" id="1.10.10.10">
    <property type="entry name" value="Winged helix-like DNA-binding domain superfamily/Winged helix DNA-binding domain"/>
    <property type="match status" value="1"/>
</dbReference>
<proteinExistence type="predicted"/>
<keyword evidence="4 6" id="KW-1133">Transmembrane helix</keyword>
<feature type="transmembrane region" description="Helical" evidence="6">
    <location>
        <begin position="234"/>
        <end position="253"/>
    </location>
</feature>
<dbReference type="NCBIfam" id="TIGR00765">
    <property type="entry name" value="yihY_not_rbn"/>
    <property type="match status" value="1"/>
</dbReference>
<evidence type="ECO:0000256" key="3">
    <source>
        <dbReference type="ARBA" id="ARBA00022692"/>
    </source>
</evidence>
<feature type="transmembrane region" description="Helical" evidence="6">
    <location>
        <begin position="59"/>
        <end position="79"/>
    </location>
</feature>
<evidence type="ECO:0000256" key="2">
    <source>
        <dbReference type="ARBA" id="ARBA00022475"/>
    </source>
</evidence>
<evidence type="ECO:0000313" key="8">
    <source>
        <dbReference type="Proteomes" id="UP000663651"/>
    </source>
</evidence>
<sequence length="453" mass="49617">MARKAGAADKIVDFFTHALWAMEADSLGPVKGRLVRWLQIGALVVKDFLDDQCLIRASALAFSTLLSIVPFFALAFAVLKGFGVQNTLEPLILDQVAAGSHEIVDGIVTYINNTKVGSLGAVGLAALIITVVTLLGNVEEAFNVIWGVRETRSLYRKFSDYLSVLVSGPILLLAAVSATTTIENQALVQWLLKTMYLGDLLVLIFHFVPYVSIWLALVFLYMFIPNTKIRFRSALVGGVIAGTLWQGAQWGYITFQVGVAKYNAIYGTLAVLPVFMVWLYTSWVIVLLGGEVVYAHQHLRTFLREVRTPALSSAARERLALAFFYEISLAFHHDRPAWSMAGLAERLDVPERSVREIFESLVDAGIVATGCGDDPLCLPARELEHILVRDVLAAMRSQGVDLPERLEGEGSSVVNDLWDTIEGAVQGAVGDLNFRDLASRLPVPGNSTLEHVS</sequence>
<evidence type="ECO:0000256" key="6">
    <source>
        <dbReference type="SAM" id="Phobius"/>
    </source>
</evidence>
<dbReference type="InterPro" id="IPR017039">
    <property type="entry name" value="Virul_fac_BrkB"/>
</dbReference>
<feature type="transmembrane region" description="Helical" evidence="6">
    <location>
        <begin position="119"/>
        <end position="138"/>
    </location>
</feature>
<keyword evidence="3 6" id="KW-0812">Transmembrane</keyword>
<feature type="transmembrane region" description="Helical" evidence="6">
    <location>
        <begin position="265"/>
        <end position="294"/>
    </location>
</feature>
<dbReference type="Proteomes" id="UP000663651">
    <property type="component" value="Chromosome"/>
</dbReference>
<keyword evidence="8" id="KW-1185">Reference proteome</keyword>
<dbReference type="RefSeq" id="WP_207162095.1">
    <property type="nucleotide sequence ID" value="NZ_CP071382.1"/>
</dbReference>
<dbReference type="InterPro" id="IPR036388">
    <property type="entry name" value="WH-like_DNA-bd_sf"/>
</dbReference>
<keyword evidence="2" id="KW-1003">Cell membrane</keyword>
<dbReference type="SUPFAM" id="SSF46785">
    <property type="entry name" value="Winged helix' DNA-binding domain"/>
    <property type="match status" value="1"/>
</dbReference>
<dbReference type="EMBL" id="CP071382">
    <property type="protein sequence ID" value="QSV44431.1"/>
    <property type="molecule type" value="Genomic_DNA"/>
</dbReference>
<feature type="transmembrane region" description="Helical" evidence="6">
    <location>
        <begin position="158"/>
        <end position="180"/>
    </location>
</feature>
<comment type="subcellular location">
    <subcellularLocation>
        <location evidence="1">Cell membrane</location>
        <topology evidence="1">Multi-pass membrane protein</topology>
    </subcellularLocation>
</comment>
<gene>
    <name evidence="7" type="ORF">JZM60_09605</name>
</gene>
<protein>
    <submittedName>
        <fullName evidence="7">YihY/virulence factor BrkB family protein</fullName>
    </submittedName>
</protein>
<keyword evidence="5 6" id="KW-0472">Membrane</keyword>
<dbReference type="PANTHER" id="PTHR30213">
    <property type="entry name" value="INNER MEMBRANE PROTEIN YHJD"/>
    <property type="match status" value="1"/>
</dbReference>
<dbReference type="InterPro" id="IPR036390">
    <property type="entry name" value="WH_DNA-bd_sf"/>
</dbReference>
<organism evidence="7 8">
    <name type="scientific">Geobacter benzoatilyticus</name>
    <dbReference type="NCBI Taxonomy" id="2815309"/>
    <lineage>
        <taxon>Bacteria</taxon>
        <taxon>Pseudomonadati</taxon>
        <taxon>Thermodesulfobacteriota</taxon>
        <taxon>Desulfuromonadia</taxon>
        <taxon>Geobacterales</taxon>
        <taxon>Geobacteraceae</taxon>
        <taxon>Geobacter</taxon>
    </lineage>
</organism>
<evidence type="ECO:0000256" key="1">
    <source>
        <dbReference type="ARBA" id="ARBA00004651"/>
    </source>
</evidence>
<evidence type="ECO:0000256" key="5">
    <source>
        <dbReference type="ARBA" id="ARBA00023136"/>
    </source>
</evidence>